<reference evidence="2 3" key="1">
    <citation type="submission" date="2011-10" db="EMBL/GenBank/DDBJ databases">
        <title>The Genome Sequence of Actinomyces graevenitzii C83.</title>
        <authorList>
            <consortium name="The Broad Institute Genome Sequencing Platform"/>
            <consortium name="The Broad Institute Genome Sequencing Center for Infectious Disease"/>
            <person name="Earl A."/>
            <person name="Ward D."/>
            <person name="Feldgarden M."/>
            <person name="Gevers D."/>
            <person name="Sibley C.D."/>
            <person name="Field T.R."/>
            <person name="Grinwis M."/>
            <person name="Eshaghurshan C.S."/>
            <person name="Surette M.G."/>
            <person name="Young S.K."/>
            <person name="Zeng Q."/>
            <person name="Gargeya S."/>
            <person name="Fitzgerald M."/>
            <person name="Haas B."/>
            <person name="Abouelleil A."/>
            <person name="Alvarado L."/>
            <person name="Arachchi H.M."/>
            <person name="Berlin A."/>
            <person name="Brown A."/>
            <person name="Chapman S.B."/>
            <person name="Chen Z."/>
            <person name="Dunbar C."/>
            <person name="Freedman E."/>
            <person name="Gearin G."/>
            <person name="Goldberg J."/>
            <person name="Griggs A."/>
            <person name="Gujja S."/>
            <person name="Heiman D."/>
            <person name="Howarth C."/>
            <person name="Larson L."/>
            <person name="Lui A."/>
            <person name="MacDonald P.J.P."/>
            <person name="Montmayeur A."/>
            <person name="Murphy C."/>
            <person name="Neiman D."/>
            <person name="Pearson M."/>
            <person name="Priest M."/>
            <person name="Roberts A."/>
            <person name="Saif S."/>
            <person name="Shea T."/>
            <person name="Shenoy N."/>
            <person name="Sisk P."/>
            <person name="Stolte C."/>
            <person name="Sykes S."/>
            <person name="Wortman J."/>
            <person name="Nusbaum C."/>
            <person name="Birren B."/>
        </authorList>
    </citation>
    <scope>NUCLEOTIDE SEQUENCE [LARGE SCALE GENOMIC DNA]</scope>
    <source>
        <strain evidence="2 3">C83</strain>
    </source>
</reference>
<accession>G9PCN5</accession>
<keyword evidence="3" id="KW-1185">Reference proteome</keyword>
<dbReference type="RefSeq" id="WP_005984590.1">
    <property type="nucleotide sequence ID" value="NZ_JH470338.1"/>
</dbReference>
<dbReference type="Pfam" id="PF14355">
    <property type="entry name" value="Abi_C"/>
    <property type="match status" value="1"/>
</dbReference>
<dbReference type="OrthoDB" id="5139861at2"/>
<dbReference type="EMBL" id="ACRN01000001">
    <property type="protein sequence ID" value="EHM89499.1"/>
    <property type="molecule type" value="Genomic_DNA"/>
</dbReference>
<gene>
    <name evidence="2" type="ORF">HMPREF0045_00164</name>
</gene>
<evidence type="ECO:0000313" key="3">
    <source>
        <dbReference type="Proteomes" id="UP000003822"/>
    </source>
</evidence>
<dbReference type="HOGENOM" id="CLU_061174_0_0_11"/>
<sequence>MQREIISRRTRSEFRKLTTNSTVGQIEDAFRDEGFSPNSDPDFKDSSDRRLTANNFLNAVNWTDVNECDRAIRAMERILIPISPARQFVHDISTWDAFTRYLKEDGWEITTEGKISPLTYQDQLSRLAMSDLKDASAIHEQLERLRRSQDDPAAVIGASKELIESTAKVILAELGKTYDPNAKFNKLVKLVQSELGLDPSTAKGVDSEDSVKRILGGASSVALGLNELRNAGHGTGHGPATARVGLYARHARLAINAATLWCELVLETYLDPLAPWRDRR</sequence>
<evidence type="ECO:0000313" key="2">
    <source>
        <dbReference type="EMBL" id="EHM89499.1"/>
    </source>
</evidence>
<dbReference type="Proteomes" id="UP000003822">
    <property type="component" value="Unassembled WGS sequence"/>
</dbReference>
<name>G9PCN5_9ACTO</name>
<dbReference type="InterPro" id="IPR026001">
    <property type="entry name" value="Abi-like_C"/>
</dbReference>
<evidence type="ECO:0000259" key="1">
    <source>
        <dbReference type="Pfam" id="PF14355"/>
    </source>
</evidence>
<dbReference type="AlphaFoldDB" id="G9PCN5"/>
<organism evidence="2 3">
    <name type="scientific">Actinomyces graevenitzii C83</name>
    <dbReference type="NCBI Taxonomy" id="435830"/>
    <lineage>
        <taxon>Bacteria</taxon>
        <taxon>Bacillati</taxon>
        <taxon>Actinomycetota</taxon>
        <taxon>Actinomycetes</taxon>
        <taxon>Actinomycetales</taxon>
        <taxon>Actinomycetaceae</taxon>
        <taxon>Actinomyces</taxon>
    </lineage>
</organism>
<feature type="domain" description="Abortive infection protein-like C-terminal" evidence="1">
    <location>
        <begin position="186"/>
        <end position="266"/>
    </location>
</feature>
<proteinExistence type="predicted"/>
<dbReference type="eggNOG" id="ENOG502Z9XS">
    <property type="taxonomic scope" value="Bacteria"/>
</dbReference>
<comment type="caution">
    <text evidence="2">The sequence shown here is derived from an EMBL/GenBank/DDBJ whole genome shotgun (WGS) entry which is preliminary data.</text>
</comment>
<protein>
    <recommendedName>
        <fullName evidence="1">Abortive infection protein-like C-terminal domain-containing protein</fullName>
    </recommendedName>
</protein>